<dbReference type="Gene3D" id="3.40.50.410">
    <property type="entry name" value="von Willebrand factor, type A domain"/>
    <property type="match status" value="1"/>
</dbReference>
<evidence type="ECO:0000256" key="2">
    <source>
        <dbReference type="ARBA" id="ARBA00022837"/>
    </source>
</evidence>
<name>A0A4Q8LFU7_9GAMM</name>
<dbReference type="GO" id="GO:0046872">
    <property type="term" value="F:metal ion binding"/>
    <property type="evidence" value="ECO:0007669"/>
    <property type="project" value="UniProtKB-KW"/>
</dbReference>
<evidence type="ECO:0000313" key="6">
    <source>
        <dbReference type="Proteomes" id="UP000292627"/>
    </source>
</evidence>
<evidence type="ECO:0000313" key="5">
    <source>
        <dbReference type="EMBL" id="TAA28297.1"/>
    </source>
</evidence>
<keyword evidence="2" id="KW-0106">Calcium</keyword>
<protein>
    <submittedName>
        <fullName evidence="5">Pilus assembly protein</fullName>
    </submittedName>
</protein>
<dbReference type="OrthoDB" id="7156875at2"/>
<dbReference type="InterPro" id="IPR036465">
    <property type="entry name" value="vWFA_dom_sf"/>
</dbReference>
<feature type="signal peptide" evidence="3">
    <location>
        <begin position="1"/>
        <end position="29"/>
    </location>
</feature>
<reference evidence="5 6" key="1">
    <citation type="submission" date="2019-02" db="EMBL/GenBank/DDBJ databases">
        <title>WGS of Pseudoxanthomonas species novum from clinical isolates.</title>
        <authorList>
            <person name="Bernier A.-M."/>
            <person name="Bernard K."/>
            <person name="Vachon A."/>
        </authorList>
    </citation>
    <scope>NUCLEOTIDE SEQUENCE [LARGE SCALE GENOMIC DNA]</scope>
    <source>
        <strain evidence="5 6">NML171200</strain>
    </source>
</reference>
<dbReference type="RefSeq" id="WP_130549870.1">
    <property type="nucleotide sequence ID" value="NZ_SHMC01000001.1"/>
</dbReference>
<dbReference type="InterPro" id="IPR008707">
    <property type="entry name" value="B-propeller_PilY1"/>
</dbReference>
<sequence>MKHRRLLLSSCLLLALAGGAGYVAYSVFAAQGAGTLSQSPLNIETNIKPAFIMGVDDSGSMITDELLFATSSGAGCWNNSTKSFFAADGTPLGSGTCYSKAVSSGVPRADQYGAARDPEYNRAYFNPAVTYLPWQTSDGSYEANSSPTAAKEDVRSNSGTTFDFTKTIDSGAIAYTAGMTLFEGTTYLNSDRCSNTPTPGVGAPTNEWITLSSNLTLASNCNIRLRYYPAVVYLSENATPPPGFNLSKRVLITGAGPGGSNLYKYEYLEGNFTTGGATAVQNFANWWTYHGNRNRATIAAMTQSIAEVKDMRVGYFTINKRNAVTMFDLNVAGDRQTLYSNMRALTGNSGTPLRQAVRFMGDQFRRKDIGAPVQLSCQKNASMLFTDGYTNDSYTGGGSIGVGDVDGSLPVPLNGSPSKDTIADFASWSYENNIRPDLVPGQVPVPDACSGANPDLKLDCNKNQHVNFYGITLGAVGKVYGVNAASTADPYKYPPTWSATGSMNLQPANVDDIWHAALNTRGEFINAQSPAEIAEAMRRILASVGAGTTPSGSIGLTGARIGAGSLTVVPAYTSTNNSTDWYSTLTAQAVSSNILTGAITYAKLWEATDTGKIPAAASRNILFGKTAGAVKPAVSAFTSANIGDASALCSDALTRCSANGSGNGIVGPDSKLKVTLDQAVDYLRGDQSLEKDAKTPLRTRSTRLGDLVNSTPVVSAATDDYGYANSLRDIQSNGASTFPFATSYKAYLENKKTLDRPTVYVGANDGFYHGFDGKTGAELFAYAPSASVGHMGNLLFPYNADDKNNQAFRHTFFVDGPSVVSDAYWGSTWKTVAVGALGAGGRGVFALNVTDPSSFDAASVLWEINDSVSTGYIKNNIGYVLGKPVVVPVKAADGTVRWKAIFGNGYNSASNRAVLFVVDMETGAATTIVAKEAGRDAIANGLGNVVVLDRYVGTSATAGRDGYADTVYAGDQNGAVWKFDLRKNSSSSGPTTPLFVATDPSGVRQPIMGGFDAASGAGGGVMLYFGTGSFSFEDDKSDKQIQTLYGILDSGSSISGRSDLQQQSITAETKQAAGTTRTVTSNVVPAGKRGWFMDLGITSGGVVAPSGERFVGYPRVDSGLVYFPTYSPESNGSCAGEGINRLYGLNGLSGGAGLSVVRVGSPTGSTPGTGTGALTLTTSGSSPVKDVAVMSTARVAPLSSATPTAAEQDSALGARCSMVVQVAGADPLYVPRPCGRQSWRQIR</sequence>
<keyword evidence="1" id="KW-0479">Metal-binding</keyword>
<evidence type="ECO:0000256" key="3">
    <source>
        <dbReference type="SAM" id="SignalP"/>
    </source>
</evidence>
<evidence type="ECO:0000256" key="1">
    <source>
        <dbReference type="ARBA" id="ARBA00022723"/>
    </source>
</evidence>
<comment type="caution">
    <text evidence="5">The sequence shown here is derived from an EMBL/GenBank/DDBJ whole genome shotgun (WGS) entry which is preliminary data.</text>
</comment>
<gene>
    <name evidence="5" type="ORF">EA660_01550</name>
</gene>
<proteinExistence type="predicted"/>
<organism evidence="5 6">
    <name type="scientific">Pseudoxanthomonas winnipegensis</name>
    <dbReference type="NCBI Taxonomy" id="2480810"/>
    <lineage>
        <taxon>Bacteria</taxon>
        <taxon>Pseudomonadati</taxon>
        <taxon>Pseudomonadota</taxon>
        <taxon>Gammaproteobacteria</taxon>
        <taxon>Lysobacterales</taxon>
        <taxon>Lysobacteraceae</taxon>
        <taxon>Pseudoxanthomonas</taxon>
    </lineage>
</organism>
<dbReference type="AlphaFoldDB" id="A0A4Q8LFU7"/>
<evidence type="ECO:0000259" key="4">
    <source>
        <dbReference type="Pfam" id="PF05567"/>
    </source>
</evidence>
<accession>A0A4Q8LFU7</accession>
<feature type="domain" description="PilY1 beta-propeller" evidence="4">
    <location>
        <begin position="704"/>
        <end position="1052"/>
    </location>
</feature>
<keyword evidence="3" id="KW-0732">Signal</keyword>
<dbReference type="Proteomes" id="UP000292627">
    <property type="component" value="Unassembled WGS sequence"/>
</dbReference>
<dbReference type="Pfam" id="PF05567">
    <property type="entry name" value="T4P_PilY1"/>
    <property type="match status" value="1"/>
</dbReference>
<feature type="chain" id="PRO_5020907209" evidence="3">
    <location>
        <begin position="30"/>
        <end position="1243"/>
    </location>
</feature>
<dbReference type="EMBL" id="SHMC01000001">
    <property type="protein sequence ID" value="TAA28297.1"/>
    <property type="molecule type" value="Genomic_DNA"/>
</dbReference>